<dbReference type="PROSITE" id="PS00893">
    <property type="entry name" value="NUDIX_BOX"/>
    <property type="match status" value="1"/>
</dbReference>
<organism evidence="4 5">
    <name type="scientific">Cerrena zonata</name>
    <dbReference type="NCBI Taxonomy" id="2478898"/>
    <lineage>
        <taxon>Eukaryota</taxon>
        <taxon>Fungi</taxon>
        <taxon>Dikarya</taxon>
        <taxon>Basidiomycota</taxon>
        <taxon>Agaricomycotina</taxon>
        <taxon>Agaricomycetes</taxon>
        <taxon>Polyporales</taxon>
        <taxon>Cerrenaceae</taxon>
        <taxon>Cerrena</taxon>
    </lineage>
</organism>
<evidence type="ECO:0000313" key="5">
    <source>
        <dbReference type="Proteomes" id="UP001385951"/>
    </source>
</evidence>
<comment type="caution">
    <text evidence="4">The sequence shown here is derived from an EMBL/GenBank/DDBJ whole genome shotgun (WGS) entry which is preliminary data.</text>
</comment>
<dbReference type="InterPro" id="IPR051325">
    <property type="entry name" value="Nudix_hydrolase_domain"/>
</dbReference>
<dbReference type="EMBL" id="JASBNA010000050">
    <property type="protein sequence ID" value="KAK7680328.1"/>
    <property type="molecule type" value="Genomic_DNA"/>
</dbReference>
<protein>
    <recommendedName>
        <fullName evidence="3">Nudix hydrolase domain-containing protein</fullName>
    </recommendedName>
</protein>
<keyword evidence="5" id="KW-1185">Reference proteome</keyword>
<dbReference type="PRINTS" id="PR00502">
    <property type="entry name" value="NUDIXFAMILY"/>
</dbReference>
<sequence>MPQDQPTFLTGDFVISAGSVLFRRVPNDSKELQVCLIHTPRNSWLLPKGRKDAGESMEAAAIRETYEETGYVCELVPVRMPTRATAPGDGRNTVTIRDNIIEPIAIATRDVVRGTVKKFIWWFIARVKEGHGEKVEGTQMANESYESHFFDIGDALTRLSFAADRDIVTLAVQIVEDTEKKLERDVIF</sequence>
<dbReference type="PANTHER" id="PTHR21340:SF0">
    <property type="entry name" value="BIS(5'-NUCLEOSYL)-TETRAPHOSPHATASE [ASYMMETRICAL]"/>
    <property type="match status" value="1"/>
</dbReference>
<evidence type="ECO:0000313" key="4">
    <source>
        <dbReference type="EMBL" id="KAK7680328.1"/>
    </source>
</evidence>
<comment type="similarity">
    <text evidence="2">Belongs to the Nudix hydrolase family.</text>
</comment>
<dbReference type="AlphaFoldDB" id="A0AAW0FS27"/>
<name>A0AAW0FS27_9APHY</name>
<dbReference type="Proteomes" id="UP001385951">
    <property type="component" value="Unassembled WGS sequence"/>
</dbReference>
<proteinExistence type="inferred from homology"/>
<dbReference type="InterPro" id="IPR020084">
    <property type="entry name" value="NUDIX_hydrolase_CS"/>
</dbReference>
<dbReference type="InterPro" id="IPR015797">
    <property type="entry name" value="NUDIX_hydrolase-like_dom_sf"/>
</dbReference>
<dbReference type="SUPFAM" id="SSF55811">
    <property type="entry name" value="Nudix"/>
    <property type="match status" value="1"/>
</dbReference>
<keyword evidence="1 2" id="KW-0378">Hydrolase</keyword>
<dbReference type="InterPro" id="IPR020476">
    <property type="entry name" value="Nudix_hydrolase"/>
</dbReference>
<dbReference type="InterPro" id="IPR000086">
    <property type="entry name" value="NUDIX_hydrolase_dom"/>
</dbReference>
<dbReference type="GO" id="GO:0004081">
    <property type="term" value="F:bis(5'-nucleosyl)-tetraphosphatase (asymmetrical) activity"/>
    <property type="evidence" value="ECO:0007669"/>
    <property type="project" value="TreeGrafter"/>
</dbReference>
<dbReference type="GO" id="GO:0006167">
    <property type="term" value="P:AMP biosynthetic process"/>
    <property type="evidence" value="ECO:0007669"/>
    <property type="project" value="TreeGrafter"/>
</dbReference>
<reference evidence="4 5" key="1">
    <citation type="submission" date="2022-09" db="EMBL/GenBank/DDBJ databases">
        <authorList>
            <person name="Palmer J.M."/>
        </authorList>
    </citation>
    <scope>NUCLEOTIDE SEQUENCE [LARGE SCALE GENOMIC DNA]</scope>
    <source>
        <strain evidence="4 5">DSM 7382</strain>
    </source>
</reference>
<evidence type="ECO:0000256" key="1">
    <source>
        <dbReference type="ARBA" id="ARBA00022801"/>
    </source>
</evidence>
<dbReference type="PANTHER" id="PTHR21340">
    <property type="entry name" value="DIADENOSINE 5,5-P1,P4-TETRAPHOSPHATE PYROPHOSPHOHYDROLASE MUTT"/>
    <property type="match status" value="1"/>
</dbReference>
<dbReference type="Gene3D" id="3.90.79.10">
    <property type="entry name" value="Nucleoside Triphosphate Pyrophosphohydrolase"/>
    <property type="match status" value="1"/>
</dbReference>
<feature type="domain" description="Nudix hydrolase" evidence="3">
    <location>
        <begin position="12"/>
        <end position="173"/>
    </location>
</feature>
<dbReference type="GO" id="GO:0006754">
    <property type="term" value="P:ATP biosynthetic process"/>
    <property type="evidence" value="ECO:0007669"/>
    <property type="project" value="TreeGrafter"/>
</dbReference>
<gene>
    <name evidence="4" type="ORF">QCA50_016568</name>
</gene>
<evidence type="ECO:0000259" key="3">
    <source>
        <dbReference type="PROSITE" id="PS51462"/>
    </source>
</evidence>
<dbReference type="Pfam" id="PF00293">
    <property type="entry name" value="NUDIX"/>
    <property type="match status" value="1"/>
</dbReference>
<accession>A0AAW0FS27</accession>
<dbReference type="PROSITE" id="PS51462">
    <property type="entry name" value="NUDIX"/>
    <property type="match status" value="1"/>
</dbReference>
<evidence type="ECO:0000256" key="2">
    <source>
        <dbReference type="RuleBase" id="RU003476"/>
    </source>
</evidence>